<dbReference type="Gene3D" id="3.30.420.610">
    <property type="entry name" value="LOTUS domain-like"/>
    <property type="match status" value="4"/>
</dbReference>
<keyword evidence="9" id="KW-1185">Reference proteome</keyword>
<organism evidence="8 9">
    <name type="scientific">Stichopus japonicus</name>
    <name type="common">Sea cucumber</name>
    <dbReference type="NCBI Taxonomy" id="307972"/>
    <lineage>
        <taxon>Eukaryota</taxon>
        <taxon>Metazoa</taxon>
        <taxon>Echinodermata</taxon>
        <taxon>Eleutherozoa</taxon>
        <taxon>Echinozoa</taxon>
        <taxon>Holothuroidea</taxon>
        <taxon>Aspidochirotacea</taxon>
        <taxon>Aspidochirotida</taxon>
        <taxon>Stichopodidae</taxon>
        <taxon>Apostichopus</taxon>
    </lineage>
</organism>
<dbReference type="PANTHER" id="PTHR22948">
    <property type="entry name" value="TUDOR DOMAIN CONTAINING PROTEIN"/>
    <property type="match status" value="1"/>
</dbReference>
<protein>
    <submittedName>
        <fullName evidence="8">Putative tudor domain-containing protein 5</fullName>
    </submittedName>
</protein>
<reference evidence="8 9" key="1">
    <citation type="journal article" date="2017" name="PLoS Biol.">
        <title>The sea cucumber genome provides insights into morphological evolution and visceral regeneration.</title>
        <authorList>
            <person name="Zhang X."/>
            <person name="Sun L."/>
            <person name="Yuan J."/>
            <person name="Sun Y."/>
            <person name="Gao Y."/>
            <person name="Zhang L."/>
            <person name="Li S."/>
            <person name="Dai H."/>
            <person name="Hamel J.F."/>
            <person name="Liu C."/>
            <person name="Yu Y."/>
            <person name="Liu S."/>
            <person name="Lin W."/>
            <person name="Guo K."/>
            <person name="Jin S."/>
            <person name="Xu P."/>
            <person name="Storey K.B."/>
            <person name="Huan P."/>
            <person name="Zhang T."/>
            <person name="Zhou Y."/>
            <person name="Zhang J."/>
            <person name="Lin C."/>
            <person name="Li X."/>
            <person name="Xing L."/>
            <person name="Huo D."/>
            <person name="Sun M."/>
            <person name="Wang L."/>
            <person name="Mercier A."/>
            <person name="Li F."/>
            <person name="Yang H."/>
            <person name="Xiang J."/>
        </authorList>
    </citation>
    <scope>NUCLEOTIDE SEQUENCE [LARGE SCALE GENOMIC DNA]</scope>
    <source>
        <strain evidence="8">Shaxun</strain>
        <tissue evidence="8">Muscle</tissue>
    </source>
</reference>
<feature type="domain" description="HTH OST-type" evidence="7">
    <location>
        <begin position="7"/>
        <end position="80"/>
    </location>
</feature>
<keyword evidence="4" id="KW-0221">Differentiation</keyword>
<name>A0A2G8LG18_STIJA</name>
<dbReference type="SMART" id="SM00333">
    <property type="entry name" value="TUDOR"/>
    <property type="match status" value="1"/>
</dbReference>
<feature type="compositionally biased region" description="Polar residues" evidence="5">
    <location>
        <begin position="108"/>
        <end position="120"/>
    </location>
</feature>
<dbReference type="InterPro" id="IPR041966">
    <property type="entry name" value="LOTUS-like"/>
</dbReference>
<dbReference type="PROSITE" id="PS51644">
    <property type="entry name" value="HTH_OST"/>
    <property type="match status" value="4"/>
</dbReference>
<dbReference type="InterPro" id="IPR025605">
    <property type="entry name" value="OST-HTH/LOTUS_dom"/>
</dbReference>
<comment type="subcellular location">
    <subcellularLocation>
        <location evidence="1">Cytoplasm</location>
    </subcellularLocation>
</comment>
<feature type="domain" description="HTH OST-type" evidence="7">
    <location>
        <begin position="355"/>
        <end position="428"/>
    </location>
</feature>
<dbReference type="STRING" id="307972.A0A2G8LG18"/>
<evidence type="ECO:0000256" key="2">
    <source>
        <dbReference type="ARBA" id="ARBA00022490"/>
    </source>
</evidence>
<dbReference type="EMBL" id="MRZV01000090">
    <property type="protein sequence ID" value="PIK59187.1"/>
    <property type="molecule type" value="Genomic_DNA"/>
</dbReference>
<accession>A0A2G8LG18</accession>
<feature type="domain" description="HTH OST-type" evidence="7">
    <location>
        <begin position="144"/>
        <end position="216"/>
    </location>
</feature>
<dbReference type="PROSITE" id="PS50304">
    <property type="entry name" value="TUDOR"/>
    <property type="match status" value="1"/>
</dbReference>
<dbReference type="Gene3D" id="2.30.30.140">
    <property type="match status" value="1"/>
</dbReference>
<dbReference type="GO" id="GO:0030154">
    <property type="term" value="P:cell differentiation"/>
    <property type="evidence" value="ECO:0007669"/>
    <property type="project" value="UniProtKB-ARBA"/>
</dbReference>
<dbReference type="InterPro" id="IPR035437">
    <property type="entry name" value="SNase_OB-fold_sf"/>
</dbReference>
<evidence type="ECO:0000256" key="4">
    <source>
        <dbReference type="ARBA" id="ARBA00022871"/>
    </source>
</evidence>
<dbReference type="PANTHER" id="PTHR22948:SF76">
    <property type="entry name" value="FI20010P1-RELATED"/>
    <property type="match status" value="1"/>
</dbReference>
<evidence type="ECO:0000313" key="9">
    <source>
        <dbReference type="Proteomes" id="UP000230750"/>
    </source>
</evidence>
<evidence type="ECO:0000259" key="7">
    <source>
        <dbReference type="PROSITE" id="PS51644"/>
    </source>
</evidence>
<feature type="region of interest" description="Disordered" evidence="5">
    <location>
        <begin position="88"/>
        <end position="132"/>
    </location>
</feature>
<evidence type="ECO:0000313" key="8">
    <source>
        <dbReference type="EMBL" id="PIK59187.1"/>
    </source>
</evidence>
<keyword evidence="3" id="KW-0677">Repeat</keyword>
<dbReference type="AlphaFoldDB" id="A0A2G8LG18"/>
<evidence type="ECO:0000259" key="6">
    <source>
        <dbReference type="PROSITE" id="PS50304"/>
    </source>
</evidence>
<dbReference type="Gene3D" id="2.40.50.90">
    <property type="match status" value="1"/>
</dbReference>
<evidence type="ECO:0000256" key="5">
    <source>
        <dbReference type="SAM" id="MobiDB-lite"/>
    </source>
</evidence>
<keyword evidence="2" id="KW-0963">Cytoplasm</keyword>
<comment type="caution">
    <text evidence="8">The sequence shown here is derived from an EMBL/GenBank/DDBJ whole genome shotgun (WGS) entry which is preliminary data.</text>
</comment>
<feature type="region of interest" description="Disordered" evidence="5">
    <location>
        <begin position="229"/>
        <end position="327"/>
    </location>
</feature>
<evidence type="ECO:0000256" key="3">
    <source>
        <dbReference type="ARBA" id="ARBA00022737"/>
    </source>
</evidence>
<dbReference type="SUPFAM" id="SSF63748">
    <property type="entry name" value="Tudor/PWWP/MBT"/>
    <property type="match status" value="1"/>
</dbReference>
<feature type="compositionally biased region" description="Basic and acidic residues" evidence="5">
    <location>
        <begin position="255"/>
        <end position="271"/>
    </location>
</feature>
<keyword evidence="4" id="KW-0744">Spermatogenesis</keyword>
<dbReference type="InterPro" id="IPR050621">
    <property type="entry name" value="Tudor_domain_containing"/>
</dbReference>
<gene>
    <name evidence="8" type="ORF">BSL78_03884</name>
</gene>
<dbReference type="GO" id="GO:0007283">
    <property type="term" value="P:spermatogenesis"/>
    <property type="evidence" value="ECO:0007669"/>
    <property type="project" value="UniProtKB-KW"/>
</dbReference>
<dbReference type="OrthoDB" id="10052065at2759"/>
<feature type="domain" description="HTH OST-type" evidence="7">
    <location>
        <begin position="451"/>
        <end position="524"/>
    </location>
</feature>
<dbReference type="CDD" id="cd09972">
    <property type="entry name" value="LOTUS_TDRD_OSKAR"/>
    <property type="match status" value="1"/>
</dbReference>
<dbReference type="Pfam" id="PF00567">
    <property type="entry name" value="TUDOR"/>
    <property type="match status" value="1"/>
</dbReference>
<proteinExistence type="predicted"/>
<feature type="compositionally biased region" description="Basic residues" evidence="5">
    <location>
        <begin position="88"/>
        <end position="106"/>
    </location>
</feature>
<dbReference type="Pfam" id="PF12872">
    <property type="entry name" value="OST-HTH"/>
    <property type="match status" value="4"/>
</dbReference>
<sequence>MTDKAKLRDSVKKNVRALLISAPMGLSMREMERDYAEVICEPIPALQLGFNSAQDLLLDMPDVARPQWERGNLVLFGVADNTTKHIQRMVSRQRKDKAKIQKKRAAVNRSSRYTRNTQQPPRKKLPSSSFSSRSFRAPAVTASVPASLQSQVKNILKKHPAGISNDEFELTFYQYQNYNINFKKLGFQTLWEFFRAIPGVKASHTSKDEYDIFLVPGIVHAIPAGYEDRRRDDVEETGSSLSSDYMHKGQVRPNNQHERKSSSERQRDYPRENLPPRLSGQRMAPTNSRSPWALAGVPQPMKKAPITRGRGKSSDELPIESPNQKRSWTAVPVVKEDDNDDDAFLPIEQDVEAPFEKDFVEDIKRILAKHSNGLWSIELPDEYKKLTGKPLKIFAMGYFSVVELVSAMPDVVTVVREDTSDWKLYDARKKKNEPRLEPSFQDDDFNSEDNTLEEVKASLRELLEDIKDGILLEDLQSAYERKYSRILPLQRLGFHDIDSLVLLIPDVVKVVYKGHGKVYAFAERETQGIPKYDSKMAILCSLPQDAVGFGYKYRDSEMPLLDQYFEVYVSSVCTPHKMTIQLRDKEQNTALEELMDDLEAIYKYPEGERYFFPTSMIAVNQLCCALYLEDNNWHRAIITGVIDNDFVEVNYIDYGSTLQVPKSCLRLLKACFLKLPAAALDAKLANVEPLEDKWSSASRDRLLELTSEKPLIAYCTEIKNKVLSLFLCDTTTESDIHINDLLVQEDIFYRVVEPNDKTMFNDPSQGSEGTFQNISGFDPSDFVTTVEQIPGLDQVSEGSQDEYPNEIYPTDGDASGIAFHQERKKRLNKVLLQKISLEDMEEIEENNLNLEDILLTMKFLEGRRKRLLAVLSSDEGVNAVDDLDETETLIRHFEERKTKISQRKPKGLYVAT</sequence>
<dbReference type="InterPro" id="IPR002999">
    <property type="entry name" value="Tudor"/>
</dbReference>
<evidence type="ECO:0000256" key="1">
    <source>
        <dbReference type="ARBA" id="ARBA00004496"/>
    </source>
</evidence>
<dbReference type="CDD" id="cd08824">
    <property type="entry name" value="LOTUS"/>
    <property type="match status" value="2"/>
</dbReference>
<dbReference type="Proteomes" id="UP000230750">
    <property type="component" value="Unassembled WGS sequence"/>
</dbReference>
<feature type="domain" description="Tudor" evidence="6">
    <location>
        <begin position="616"/>
        <end position="675"/>
    </location>
</feature>
<dbReference type="GO" id="GO:0005737">
    <property type="term" value="C:cytoplasm"/>
    <property type="evidence" value="ECO:0007669"/>
    <property type="project" value="UniProtKB-SubCell"/>
</dbReference>